<comment type="similarity">
    <text evidence="2">Belongs to the glycosyl hydrolase 15 family.</text>
</comment>
<evidence type="ECO:0000256" key="10">
    <source>
        <dbReference type="SAM" id="Phobius"/>
    </source>
</evidence>
<organism evidence="12 13">
    <name type="scientific">Hanseniaspora valbyensis NRRL Y-1626</name>
    <dbReference type="NCBI Taxonomy" id="766949"/>
    <lineage>
        <taxon>Eukaryota</taxon>
        <taxon>Fungi</taxon>
        <taxon>Dikarya</taxon>
        <taxon>Ascomycota</taxon>
        <taxon>Saccharomycotina</taxon>
        <taxon>Saccharomycetes</taxon>
        <taxon>Saccharomycodales</taxon>
        <taxon>Saccharomycodaceae</taxon>
        <taxon>Hanseniaspora</taxon>
    </lineage>
</organism>
<comment type="caution">
    <text evidence="12">The sequence shown here is derived from an EMBL/GenBank/DDBJ whole genome shotgun (WGS) entry which is preliminary data.</text>
</comment>
<sequence length="674" mass="77805">MELKMINDQSNNKNGNLFSSNLYLLKKKTKIMLTVIIVCFLIISSLLLSNINTSLIIFSNDYFLKTISKNNIQDIFFSNNDLLGENQPPLQIIIESFHSKPKIIDSSNSIKNNNLKDIIATNFARNLRLKTKIFSNDIDREFFDQWIVEETDMSLHKLKENIADNNLNDNTWKYSSSGMIEGIVLASPSQKDPNYFYDWTRDTAITMNTIVNVLRFQVEKEKSITKFDPLEFSSVDVKLFGTVFKYMNRSFTTQRTQNPSGGFLNDDLKGLGEPKWEVNGHCFEGSWGRPQNDGPALRATTFMHFIKLLDDYNYSFDKIFYFLEPTLLNRTSMVFTDEKDFYDKVLYYDLKFIVQNWNKESFDVWEELNGYHFFTSMVQLNAMKLGIDLLESKKWDSPDGIANIDFIRQLNDAYNGLAYFIKYTAGFENSLTNYIIENPQYTYMRSGLDIATLIATVLTHDSISDDSKSIVPYNYNNALVLNSLHELTKQMSVLYPINHSLKSPELGVSLGRYPEDVYNGNGVSEGNPWFLATATGAQLLYGYTNLHLKNKMDLVLYVSAGSWEQNFWSTIFAMPLNSNGLHTDYELVIPYGTPLYIQTLKRIMDHADSFLDQVRQHVADDGCMSEQFNKYTGYQQGARDLTWSYGTFWNTATLRIKAQNEFNNINNDFLQKHH</sequence>
<evidence type="ECO:0000313" key="12">
    <source>
        <dbReference type="EMBL" id="OBA27715.1"/>
    </source>
</evidence>
<dbReference type="Proteomes" id="UP000092321">
    <property type="component" value="Unassembled WGS sequence"/>
</dbReference>
<dbReference type="InterPro" id="IPR012341">
    <property type="entry name" value="6hp_glycosidase-like_sf"/>
</dbReference>
<keyword evidence="6 12" id="KW-0326">Glycosidase</keyword>
<feature type="domain" description="GH15-like" evidence="11">
    <location>
        <begin position="173"/>
        <end position="647"/>
    </location>
</feature>
<reference evidence="13" key="1">
    <citation type="journal article" date="2016" name="Proc. Natl. Acad. Sci. U.S.A.">
        <title>Comparative genomics of biotechnologically important yeasts.</title>
        <authorList>
            <person name="Riley R."/>
            <person name="Haridas S."/>
            <person name="Wolfe K.H."/>
            <person name="Lopes M.R."/>
            <person name="Hittinger C.T."/>
            <person name="Goeker M."/>
            <person name="Salamov A.A."/>
            <person name="Wisecaver J.H."/>
            <person name="Long T.M."/>
            <person name="Calvey C.H."/>
            <person name="Aerts A.L."/>
            <person name="Barry K.W."/>
            <person name="Choi C."/>
            <person name="Clum A."/>
            <person name="Coughlan A.Y."/>
            <person name="Deshpande S."/>
            <person name="Douglass A.P."/>
            <person name="Hanson S.J."/>
            <person name="Klenk H.-P."/>
            <person name="LaButti K.M."/>
            <person name="Lapidus A."/>
            <person name="Lindquist E.A."/>
            <person name="Lipzen A.M."/>
            <person name="Meier-Kolthoff J.P."/>
            <person name="Ohm R.A."/>
            <person name="Otillar R.P."/>
            <person name="Pangilinan J.L."/>
            <person name="Peng Y."/>
            <person name="Rokas A."/>
            <person name="Rosa C.A."/>
            <person name="Scheuner C."/>
            <person name="Sibirny A.A."/>
            <person name="Slot J.C."/>
            <person name="Stielow J.B."/>
            <person name="Sun H."/>
            <person name="Kurtzman C.P."/>
            <person name="Blackwell M."/>
            <person name="Grigoriev I.V."/>
            <person name="Jeffries T.W."/>
        </authorList>
    </citation>
    <scope>NUCLEOTIDE SEQUENCE [LARGE SCALE GENOMIC DNA]</scope>
    <source>
        <strain evidence="13">NRRL Y-1626</strain>
    </source>
</reference>
<keyword evidence="10" id="KW-0812">Transmembrane</keyword>
<evidence type="ECO:0000256" key="5">
    <source>
        <dbReference type="ARBA" id="ARBA00023277"/>
    </source>
</evidence>
<evidence type="ECO:0000256" key="8">
    <source>
        <dbReference type="ARBA" id="ARBA00033442"/>
    </source>
</evidence>
<dbReference type="AlphaFoldDB" id="A0A1B7TGD5"/>
<keyword evidence="10" id="KW-0472">Membrane</keyword>
<evidence type="ECO:0000256" key="4">
    <source>
        <dbReference type="ARBA" id="ARBA00022801"/>
    </source>
</evidence>
<dbReference type="PANTHER" id="PTHR31616">
    <property type="entry name" value="TREHALASE"/>
    <property type="match status" value="1"/>
</dbReference>
<evidence type="ECO:0000256" key="3">
    <source>
        <dbReference type="ARBA" id="ARBA00012593"/>
    </source>
</evidence>
<keyword evidence="13" id="KW-1185">Reference proteome</keyword>
<feature type="transmembrane region" description="Helical" evidence="10">
    <location>
        <begin position="31"/>
        <end position="51"/>
    </location>
</feature>
<dbReference type="Pfam" id="PF00723">
    <property type="entry name" value="Glyco_hydro_15"/>
    <property type="match status" value="1"/>
</dbReference>
<dbReference type="EC" id="3.2.1.3" evidence="3"/>
<evidence type="ECO:0000256" key="9">
    <source>
        <dbReference type="ARBA" id="ARBA00033473"/>
    </source>
</evidence>
<keyword evidence="7" id="KW-0624">Polysaccharide degradation</keyword>
<gene>
    <name evidence="12" type="ORF">HANVADRAFT_52146</name>
</gene>
<dbReference type="GO" id="GO:0004339">
    <property type="term" value="F:glucan 1,4-alpha-glucosidase activity"/>
    <property type="evidence" value="ECO:0007669"/>
    <property type="project" value="UniProtKB-EC"/>
</dbReference>
<dbReference type="InterPro" id="IPR000165">
    <property type="entry name" value="Glucoamylase"/>
</dbReference>
<comment type="catalytic activity">
    <reaction evidence="1">
        <text>Hydrolysis of terminal (1-&gt;4)-linked alpha-D-glucose residues successively from non-reducing ends of the chains with release of beta-D-glucose.</text>
        <dbReference type="EC" id="3.2.1.3"/>
    </reaction>
</comment>
<evidence type="ECO:0000256" key="1">
    <source>
        <dbReference type="ARBA" id="ARBA00001863"/>
    </source>
</evidence>
<evidence type="ECO:0000259" key="11">
    <source>
        <dbReference type="Pfam" id="PF00723"/>
    </source>
</evidence>
<accession>A0A1B7TGD5</accession>
<dbReference type="Gene3D" id="1.50.10.10">
    <property type="match status" value="1"/>
</dbReference>
<dbReference type="InterPro" id="IPR011613">
    <property type="entry name" value="GH15-like"/>
</dbReference>
<dbReference type="GO" id="GO:0000324">
    <property type="term" value="C:fungal-type vacuole"/>
    <property type="evidence" value="ECO:0007669"/>
    <property type="project" value="TreeGrafter"/>
</dbReference>
<dbReference type="EMBL" id="LXPE01000007">
    <property type="protein sequence ID" value="OBA27715.1"/>
    <property type="molecule type" value="Genomic_DNA"/>
</dbReference>
<evidence type="ECO:0000256" key="7">
    <source>
        <dbReference type="ARBA" id="ARBA00023326"/>
    </source>
</evidence>
<dbReference type="SUPFAM" id="SSF48208">
    <property type="entry name" value="Six-hairpin glycosidases"/>
    <property type="match status" value="1"/>
</dbReference>
<evidence type="ECO:0000313" key="13">
    <source>
        <dbReference type="Proteomes" id="UP000092321"/>
    </source>
</evidence>
<dbReference type="PANTHER" id="PTHR31616:SF9">
    <property type="entry name" value="GLUCOAMYLASE, INTRACELLULAR SPORULATION-SPECIFIC"/>
    <property type="match status" value="1"/>
</dbReference>
<proteinExistence type="inferred from homology"/>
<protein>
    <recommendedName>
        <fullName evidence="3">glucan 1,4-alpha-glucosidase</fullName>
        <ecNumber evidence="3">3.2.1.3</ecNumber>
    </recommendedName>
    <alternativeName>
        <fullName evidence="9">1,4-alpha-D-glucan glucohydrolase</fullName>
    </alternativeName>
    <alternativeName>
        <fullName evidence="8">Glucan 1,4-alpha-glucosidase</fullName>
    </alternativeName>
</protein>
<keyword evidence="4" id="KW-0378">Hydrolase</keyword>
<dbReference type="PRINTS" id="PR00736">
    <property type="entry name" value="GLHYDRLASE15"/>
</dbReference>
<evidence type="ECO:0000256" key="6">
    <source>
        <dbReference type="ARBA" id="ARBA00023295"/>
    </source>
</evidence>
<keyword evidence="5" id="KW-0119">Carbohydrate metabolism</keyword>
<name>A0A1B7TGD5_9ASCO</name>
<dbReference type="InterPro" id="IPR008928">
    <property type="entry name" value="6-hairpin_glycosidase_sf"/>
</dbReference>
<keyword evidence="10" id="KW-1133">Transmembrane helix</keyword>
<evidence type="ECO:0000256" key="2">
    <source>
        <dbReference type="ARBA" id="ARBA00006188"/>
    </source>
</evidence>
<dbReference type="OrthoDB" id="6123450at2759"/>
<dbReference type="GO" id="GO:0000272">
    <property type="term" value="P:polysaccharide catabolic process"/>
    <property type="evidence" value="ECO:0007669"/>
    <property type="project" value="UniProtKB-KW"/>
</dbReference>